<dbReference type="AlphaFoldDB" id="A0AAV4UVI6"/>
<proteinExistence type="predicted"/>
<evidence type="ECO:0000313" key="1">
    <source>
        <dbReference type="EMBL" id="GIY61738.1"/>
    </source>
</evidence>
<gene>
    <name evidence="1" type="ORF">CDAR_36681</name>
</gene>
<comment type="caution">
    <text evidence="1">The sequence shown here is derived from an EMBL/GenBank/DDBJ whole genome shotgun (WGS) entry which is preliminary data.</text>
</comment>
<protein>
    <submittedName>
        <fullName evidence="1">Uncharacterized protein</fullName>
    </submittedName>
</protein>
<organism evidence="1 2">
    <name type="scientific">Caerostris darwini</name>
    <dbReference type="NCBI Taxonomy" id="1538125"/>
    <lineage>
        <taxon>Eukaryota</taxon>
        <taxon>Metazoa</taxon>
        <taxon>Ecdysozoa</taxon>
        <taxon>Arthropoda</taxon>
        <taxon>Chelicerata</taxon>
        <taxon>Arachnida</taxon>
        <taxon>Araneae</taxon>
        <taxon>Araneomorphae</taxon>
        <taxon>Entelegynae</taxon>
        <taxon>Araneoidea</taxon>
        <taxon>Araneidae</taxon>
        <taxon>Caerostris</taxon>
    </lineage>
</organism>
<accession>A0AAV4UVI6</accession>
<dbReference type="Proteomes" id="UP001054837">
    <property type="component" value="Unassembled WGS sequence"/>
</dbReference>
<reference evidence="1 2" key="1">
    <citation type="submission" date="2021-06" db="EMBL/GenBank/DDBJ databases">
        <title>Caerostris darwini draft genome.</title>
        <authorList>
            <person name="Kono N."/>
            <person name="Arakawa K."/>
        </authorList>
    </citation>
    <scope>NUCLEOTIDE SEQUENCE [LARGE SCALE GENOMIC DNA]</scope>
</reference>
<keyword evidence="2" id="KW-1185">Reference proteome</keyword>
<name>A0AAV4UVI6_9ARAC</name>
<sequence length="109" mass="11975">MCSQLLQPCPVNSSAQGFVPAVSRGTIEKELPSLPAPPFRFVLEGLSTVFTTLCCFGTGLSSDLRRSVRPHFKYTCLFWRRELESPMIACLACESAVCGNVALTREECL</sequence>
<dbReference type="EMBL" id="BPLQ01011974">
    <property type="protein sequence ID" value="GIY61738.1"/>
    <property type="molecule type" value="Genomic_DNA"/>
</dbReference>
<evidence type="ECO:0000313" key="2">
    <source>
        <dbReference type="Proteomes" id="UP001054837"/>
    </source>
</evidence>